<keyword evidence="5" id="KW-0378">Hydrolase</keyword>
<evidence type="ECO:0000256" key="4">
    <source>
        <dbReference type="ARBA" id="ARBA00022759"/>
    </source>
</evidence>
<protein>
    <recommendedName>
        <fullName evidence="9">Reverse transcriptase domain-containing protein</fullName>
    </recommendedName>
</protein>
<dbReference type="EMBL" id="WHWB01034080">
    <property type="protein sequence ID" value="KAJ7414227.1"/>
    <property type="molecule type" value="Genomic_DNA"/>
</dbReference>
<reference evidence="7" key="1">
    <citation type="submission" date="2019-10" db="EMBL/GenBank/DDBJ databases">
        <authorList>
            <person name="Soares A.E.R."/>
            <person name="Aleixo A."/>
            <person name="Schneider P."/>
            <person name="Miyaki C.Y."/>
            <person name="Schneider M.P."/>
            <person name="Mello C."/>
            <person name="Vasconcelos A.T.R."/>
        </authorList>
    </citation>
    <scope>NUCLEOTIDE SEQUENCE</scope>
    <source>
        <tissue evidence="7">Muscle</tissue>
    </source>
</reference>
<accession>A0ABQ9D970</accession>
<keyword evidence="4" id="KW-0255">Endonuclease</keyword>
<evidence type="ECO:0000313" key="7">
    <source>
        <dbReference type="EMBL" id="KAJ7414227.1"/>
    </source>
</evidence>
<evidence type="ECO:0000256" key="1">
    <source>
        <dbReference type="ARBA" id="ARBA00022679"/>
    </source>
</evidence>
<name>A0ABQ9D970_9PASS</name>
<sequence length="114" mass="12874">MKNCPTICQTVVSRYLDPVRQKYPEDVIYHYMDDIFISAPDSTKLQLVHNSVIQQQEHLYYIQHIRSHTDLPGPLVEGNRVADAAANSDVMGPTLDGFHQDACDFITVTLLLDG</sequence>
<keyword evidence="3" id="KW-0540">Nuclease</keyword>
<gene>
    <name evidence="7" type="ORF">WISP_85328</name>
</gene>
<comment type="caution">
    <text evidence="7">The sequence shown here is derived from an EMBL/GenBank/DDBJ whole genome shotgun (WGS) entry which is preliminary data.</text>
</comment>
<keyword evidence="1" id="KW-0808">Transferase</keyword>
<evidence type="ECO:0000256" key="6">
    <source>
        <dbReference type="ARBA" id="ARBA00022918"/>
    </source>
</evidence>
<evidence type="ECO:0000256" key="2">
    <source>
        <dbReference type="ARBA" id="ARBA00022695"/>
    </source>
</evidence>
<dbReference type="InterPro" id="IPR043502">
    <property type="entry name" value="DNA/RNA_pol_sf"/>
</dbReference>
<keyword evidence="8" id="KW-1185">Reference proteome</keyword>
<evidence type="ECO:0000256" key="3">
    <source>
        <dbReference type="ARBA" id="ARBA00022722"/>
    </source>
</evidence>
<dbReference type="SUPFAM" id="SSF56672">
    <property type="entry name" value="DNA/RNA polymerases"/>
    <property type="match status" value="1"/>
</dbReference>
<evidence type="ECO:0000256" key="5">
    <source>
        <dbReference type="ARBA" id="ARBA00022801"/>
    </source>
</evidence>
<dbReference type="InterPro" id="IPR043128">
    <property type="entry name" value="Rev_trsase/Diguanyl_cyclase"/>
</dbReference>
<keyword evidence="2" id="KW-0548">Nucleotidyltransferase</keyword>
<evidence type="ECO:0008006" key="9">
    <source>
        <dbReference type="Google" id="ProtNLM"/>
    </source>
</evidence>
<dbReference type="PANTHER" id="PTHR41694">
    <property type="entry name" value="ENDOGENOUS RETROVIRUS GROUP K MEMBER POL PROTEIN"/>
    <property type="match status" value="1"/>
</dbReference>
<keyword evidence="6" id="KW-0695">RNA-directed DNA polymerase</keyword>
<dbReference type="Proteomes" id="UP001145742">
    <property type="component" value="Unassembled WGS sequence"/>
</dbReference>
<dbReference type="Gene3D" id="3.30.70.270">
    <property type="match status" value="1"/>
</dbReference>
<organism evidence="7 8">
    <name type="scientific">Willisornis vidua</name>
    <name type="common">Xingu scale-backed antbird</name>
    <dbReference type="NCBI Taxonomy" id="1566151"/>
    <lineage>
        <taxon>Eukaryota</taxon>
        <taxon>Metazoa</taxon>
        <taxon>Chordata</taxon>
        <taxon>Craniata</taxon>
        <taxon>Vertebrata</taxon>
        <taxon>Euteleostomi</taxon>
        <taxon>Archelosauria</taxon>
        <taxon>Archosauria</taxon>
        <taxon>Dinosauria</taxon>
        <taxon>Saurischia</taxon>
        <taxon>Theropoda</taxon>
        <taxon>Coelurosauria</taxon>
        <taxon>Aves</taxon>
        <taxon>Neognathae</taxon>
        <taxon>Neoaves</taxon>
        <taxon>Telluraves</taxon>
        <taxon>Australaves</taxon>
        <taxon>Passeriformes</taxon>
        <taxon>Thamnophilidae</taxon>
        <taxon>Willisornis</taxon>
    </lineage>
</organism>
<dbReference type="PANTHER" id="PTHR41694:SF3">
    <property type="entry name" value="RNA-DIRECTED DNA POLYMERASE-RELATED"/>
    <property type="match status" value="1"/>
</dbReference>
<proteinExistence type="predicted"/>
<evidence type="ECO:0000313" key="8">
    <source>
        <dbReference type="Proteomes" id="UP001145742"/>
    </source>
</evidence>